<dbReference type="InParanoid" id="A0A0C3DTH3"/>
<evidence type="ECO:0000259" key="1">
    <source>
        <dbReference type="Pfam" id="PF24626"/>
    </source>
</evidence>
<keyword evidence="3" id="KW-1185">Reference proteome</keyword>
<protein>
    <recommendedName>
        <fullName evidence="1">Tf2-1-like SH3-like domain-containing protein</fullName>
    </recommendedName>
</protein>
<name>A0A0C3DTH3_9AGAM</name>
<dbReference type="AlphaFoldDB" id="A0A0C3DTH3"/>
<feature type="non-terminal residue" evidence="2">
    <location>
        <position position="1"/>
    </location>
</feature>
<dbReference type="Proteomes" id="UP000053989">
    <property type="component" value="Unassembled WGS sequence"/>
</dbReference>
<dbReference type="InterPro" id="IPR056924">
    <property type="entry name" value="SH3_Tf2-1"/>
</dbReference>
<dbReference type="STRING" id="1036808.A0A0C3DTH3"/>
<reference evidence="3" key="2">
    <citation type="submission" date="2015-01" db="EMBL/GenBank/DDBJ databases">
        <title>Evolutionary Origins and Diversification of the Mycorrhizal Mutualists.</title>
        <authorList>
            <consortium name="DOE Joint Genome Institute"/>
            <consortium name="Mycorrhizal Genomics Consortium"/>
            <person name="Kohler A."/>
            <person name="Kuo A."/>
            <person name="Nagy L.G."/>
            <person name="Floudas D."/>
            <person name="Copeland A."/>
            <person name="Barry K.W."/>
            <person name="Cichocki N."/>
            <person name="Veneault-Fourrey C."/>
            <person name="LaButti K."/>
            <person name="Lindquist E.A."/>
            <person name="Lipzen A."/>
            <person name="Lundell T."/>
            <person name="Morin E."/>
            <person name="Murat C."/>
            <person name="Riley R."/>
            <person name="Ohm R."/>
            <person name="Sun H."/>
            <person name="Tunlid A."/>
            <person name="Henrissat B."/>
            <person name="Grigoriev I.V."/>
            <person name="Hibbett D.S."/>
            <person name="Martin F."/>
        </authorList>
    </citation>
    <scope>NUCLEOTIDE SEQUENCE [LARGE SCALE GENOMIC DNA]</scope>
    <source>
        <strain evidence="3">Foug A</strain>
    </source>
</reference>
<accession>A0A0C3DTH3</accession>
<sequence length="95" mass="10616">PGVQGFVCQARENLSMALDAIIESRVIQTHHANERKDPPTLSVGELVYLTTKNLTLPKGRAHKLLPKYVGPMKIVAKNPVTDNYTLELPQQLKDR</sequence>
<dbReference type="Pfam" id="PF24626">
    <property type="entry name" value="SH3_Tf2-1"/>
    <property type="match status" value="1"/>
</dbReference>
<organism evidence="2 3">
    <name type="scientific">Scleroderma citrinum Foug A</name>
    <dbReference type="NCBI Taxonomy" id="1036808"/>
    <lineage>
        <taxon>Eukaryota</taxon>
        <taxon>Fungi</taxon>
        <taxon>Dikarya</taxon>
        <taxon>Basidiomycota</taxon>
        <taxon>Agaricomycotina</taxon>
        <taxon>Agaricomycetes</taxon>
        <taxon>Agaricomycetidae</taxon>
        <taxon>Boletales</taxon>
        <taxon>Sclerodermatineae</taxon>
        <taxon>Sclerodermataceae</taxon>
        <taxon>Scleroderma</taxon>
    </lineage>
</organism>
<proteinExistence type="predicted"/>
<gene>
    <name evidence="2" type="ORF">SCLCIDRAFT_126609</name>
</gene>
<dbReference type="EMBL" id="KN822076">
    <property type="protein sequence ID" value="KIM59246.1"/>
    <property type="molecule type" value="Genomic_DNA"/>
</dbReference>
<evidence type="ECO:0000313" key="3">
    <source>
        <dbReference type="Proteomes" id="UP000053989"/>
    </source>
</evidence>
<reference evidence="2 3" key="1">
    <citation type="submission" date="2014-04" db="EMBL/GenBank/DDBJ databases">
        <authorList>
            <consortium name="DOE Joint Genome Institute"/>
            <person name="Kuo A."/>
            <person name="Kohler A."/>
            <person name="Nagy L.G."/>
            <person name="Floudas D."/>
            <person name="Copeland A."/>
            <person name="Barry K.W."/>
            <person name="Cichocki N."/>
            <person name="Veneault-Fourrey C."/>
            <person name="LaButti K."/>
            <person name="Lindquist E.A."/>
            <person name="Lipzen A."/>
            <person name="Lundell T."/>
            <person name="Morin E."/>
            <person name="Murat C."/>
            <person name="Sun H."/>
            <person name="Tunlid A."/>
            <person name="Henrissat B."/>
            <person name="Grigoriev I.V."/>
            <person name="Hibbett D.S."/>
            <person name="Martin F."/>
            <person name="Nordberg H.P."/>
            <person name="Cantor M.N."/>
            <person name="Hua S.X."/>
        </authorList>
    </citation>
    <scope>NUCLEOTIDE SEQUENCE [LARGE SCALE GENOMIC DNA]</scope>
    <source>
        <strain evidence="2 3">Foug A</strain>
    </source>
</reference>
<dbReference type="HOGENOM" id="CLU_175751_0_0_1"/>
<dbReference type="OrthoDB" id="2674475at2759"/>
<feature type="domain" description="Tf2-1-like SH3-like" evidence="1">
    <location>
        <begin position="44"/>
        <end position="93"/>
    </location>
</feature>
<evidence type="ECO:0000313" key="2">
    <source>
        <dbReference type="EMBL" id="KIM59246.1"/>
    </source>
</evidence>